<evidence type="ECO:0000256" key="10">
    <source>
        <dbReference type="PROSITE-ProRule" id="PRU00169"/>
    </source>
</evidence>
<gene>
    <name evidence="12" type="ORF">EHV15_30250</name>
</gene>
<evidence type="ECO:0000256" key="2">
    <source>
        <dbReference type="ARBA" id="ARBA00022490"/>
    </source>
</evidence>
<evidence type="ECO:0000313" key="13">
    <source>
        <dbReference type="Proteomes" id="UP000267017"/>
    </source>
</evidence>
<evidence type="ECO:0000256" key="5">
    <source>
        <dbReference type="ARBA" id="ARBA00023015"/>
    </source>
</evidence>
<dbReference type="Proteomes" id="UP000267017">
    <property type="component" value="Unassembled WGS sequence"/>
</dbReference>
<comment type="caution">
    <text evidence="12">The sequence shown here is derived from an EMBL/GenBank/DDBJ whole genome shotgun (WGS) entry which is preliminary data.</text>
</comment>
<evidence type="ECO:0000259" key="11">
    <source>
        <dbReference type="PROSITE" id="PS50110"/>
    </source>
</evidence>
<comment type="caution">
    <text evidence="10">Lacks conserved residue(s) required for the propagation of feature annotation.</text>
</comment>
<dbReference type="SMART" id="SM00448">
    <property type="entry name" value="REC"/>
    <property type="match status" value="1"/>
</dbReference>
<keyword evidence="7 9" id="KW-0010">Activator</keyword>
<keyword evidence="3" id="KW-0597">Phosphoprotein</keyword>
<dbReference type="Gene3D" id="3.40.50.2300">
    <property type="match status" value="1"/>
</dbReference>
<name>A0A3P3U8Q5_9BACL</name>
<dbReference type="GO" id="GO:0000156">
    <property type="term" value="F:phosphorelay response regulator activity"/>
    <property type="evidence" value="ECO:0007669"/>
    <property type="project" value="TreeGrafter"/>
</dbReference>
<dbReference type="InterPro" id="IPR001789">
    <property type="entry name" value="Sig_transdc_resp-reg_receiver"/>
</dbReference>
<evidence type="ECO:0000256" key="6">
    <source>
        <dbReference type="ARBA" id="ARBA00023125"/>
    </source>
</evidence>
<sequence length="235" mass="26818">MIRVLIVEEDPMVAKFNQSYLELVEGFRCVGTAESAETAKRLVERVKPQLILLELYMRRQNGFALLNYIRSRAQNIDVIIISAARDPASIIKTRRYGAVDYLIKPFHFSRFKTSLELYRDSYHAMNSCRVMSQNDVDRLIWRGDRQAAFRPLPKGLTSGTLQMVWEAIARQDSSGFSTNELSRAVGISRVSVRKYLDFLAGIGALETEINYGTGGRPLDKFWTVPEKSSMVSLYF</sequence>
<dbReference type="InterPro" id="IPR024187">
    <property type="entry name" value="Sig_transdc_resp-reg_cit/mal"/>
</dbReference>
<keyword evidence="5 9" id="KW-0805">Transcription regulation</keyword>
<dbReference type="Pfam" id="PF00072">
    <property type="entry name" value="Response_reg"/>
    <property type="match status" value="1"/>
</dbReference>
<dbReference type="RefSeq" id="WP_128634523.1">
    <property type="nucleotide sequence ID" value="NZ_RRCN01000001.1"/>
</dbReference>
<dbReference type="InterPro" id="IPR011006">
    <property type="entry name" value="CheY-like_superfamily"/>
</dbReference>
<evidence type="ECO:0000256" key="7">
    <source>
        <dbReference type="ARBA" id="ARBA00023159"/>
    </source>
</evidence>
<reference evidence="12 13" key="1">
    <citation type="submission" date="2018-11" db="EMBL/GenBank/DDBJ databases">
        <title>Genome sequencing of Paenibacillus sp. KCOM 3021 (= ChDC PVNT-B20).</title>
        <authorList>
            <person name="Kook J.-K."/>
            <person name="Park S.-N."/>
            <person name="Lim Y.K."/>
        </authorList>
    </citation>
    <scope>NUCLEOTIDE SEQUENCE [LARGE SCALE GENOMIC DNA]</scope>
    <source>
        <strain evidence="12 13">KCOM 3021</strain>
    </source>
</reference>
<dbReference type="OrthoDB" id="9759232at2"/>
<evidence type="ECO:0000256" key="9">
    <source>
        <dbReference type="PIRNR" id="PIRNR006171"/>
    </source>
</evidence>
<evidence type="ECO:0000313" key="12">
    <source>
        <dbReference type="EMBL" id="RRJ66737.1"/>
    </source>
</evidence>
<keyword evidence="2 9" id="KW-0963">Cytoplasm</keyword>
<feature type="domain" description="Response regulatory" evidence="11">
    <location>
        <begin position="3"/>
        <end position="119"/>
    </location>
</feature>
<dbReference type="GO" id="GO:0003700">
    <property type="term" value="F:DNA-binding transcription factor activity"/>
    <property type="evidence" value="ECO:0007669"/>
    <property type="project" value="InterPro"/>
</dbReference>
<dbReference type="AlphaFoldDB" id="A0A3P3U8Q5"/>
<dbReference type="PROSITE" id="PS50110">
    <property type="entry name" value="RESPONSE_REGULATORY"/>
    <property type="match status" value="1"/>
</dbReference>
<organism evidence="12 13">
    <name type="scientific">Paenibacillus oralis</name>
    <dbReference type="NCBI Taxonomy" id="2490856"/>
    <lineage>
        <taxon>Bacteria</taxon>
        <taxon>Bacillati</taxon>
        <taxon>Bacillota</taxon>
        <taxon>Bacilli</taxon>
        <taxon>Bacillales</taxon>
        <taxon>Paenibacillaceae</taxon>
        <taxon>Paenibacillus</taxon>
    </lineage>
</organism>
<dbReference type="PANTHER" id="PTHR45526:SF1">
    <property type="entry name" value="TRANSCRIPTIONAL REGULATORY PROTEIN DCUR-RELATED"/>
    <property type="match status" value="1"/>
</dbReference>
<accession>A0A3P3U8Q5</accession>
<evidence type="ECO:0000256" key="4">
    <source>
        <dbReference type="ARBA" id="ARBA00023012"/>
    </source>
</evidence>
<proteinExistence type="predicted"/>
<keyword evidence="6 9" id="KW-0238">DNA-binding</keyword>
<dbReference type="PANTHER" id="PTHR45526">
    <property type="entry name" value="TRANSCRIPTIONAL REGULATORY PROTEIN DPIA"/>
    <property type="match status" value="1"/>
</dbReference>
<dbReference type="GO" id="GO:0005737">
    <property type="term" value="C:cytoplasm"/>
    <property type="evidence" value="ECO:0007669"/>
    <property type="project" value="UniProtKB-SubCell"/>
</dbReference>
<evidence type="ECO:0000256" key="3">
    <source>
        <dbReference type="ARBA" id="ARBA00022553"/>
    </source>
</evidence>
<protein>
    <recommendedName>
        <fullName evidence="9">Transcriptional regulatory protein</fullName>
    </recommendedName>
</protein>
<dbReference type="EMBL" id="RRCN01000001">
    <property type="protein sequence ID" value="RRJ66737.1"/>
    <property type="molecule type" value="Genomic_DNA"/>
</dbReference>
<evidence type="ECO:0000256" key="1">
    <source>
        <dbReference type="ARBA" id="ARBA00004496"/>
    </source>
</evidence>
<comment type="subcellular location">
    <subcellularLocation>
        <location evidence="1 9">Cytoplasm</location>
    </subcellularLocation>
</comment>
<dbReference type="InterPro" id="IPR051271">
    <property type="entry name" value="2C-system_Tx_regulators"/>
</dbReference>
<keyword evidence="8 9" id="KW-0804">Transcription</keyword>
<dbReference type="PIRSF" id="PIRSF006171">
    <property type="entry name" value="RR_citrat_malat"/>
    <property type="match status" value="1"/>
</dbReference>
<evidence type="ECO:0000256" key="8">
    <source>
        <dbReference type="ARBA" id="ARBA00023163"/>
    </source>
</evidence>
<keyword evidence="13" id="KW-1185">Reference proteome</keyword>
<dbReference type="GO" id="GO:0003677">
    <property type="term" value="F:DNA binding"/>
    <property type="evidence" value="ECO:0007669"/>
    <property type="project" value="UniProtKB-KW"/>
</dbReference>
<dbReference type="SUPFAM" id="SSF52172">
    <property type="entry name" value="CheY-like"/>
    <property type="match status" value="1"/>
</dbReference>
<keyword evidence="4 9" id="KW-0902">Two-component regulatory system</keyword>